<feature type="signal peptide" evidence="1">
    <location>
        <begin position="1"/>
        <end position="23"/>
    </location>
</feature>
<reference evidence="2" key="1">
    <citation type="submission" date="2019-12" db="EMBL/GenBank/DDBJ databases">
        <title>An insight into the sialome of adult female Ixodes ricinus ticks feeding for 6 days.</title>
        <authorList>
            <person name="Perner J."/>
            <person name="Ribeiro J.M.C."/>
        </authorList>
    </citation>
    <scope>NUCLEOTIDE SEQUENCE</scope>
    <source>
        <strain evidence="2">Semi-engorged</strain>
        <tissue evidence="2">Salivary glands</tissue>
    </source>
</reference>
<dbReference type="AlphaFoldDB" id="A0A6B0U410"/>
<protein>
    <submittedName>
        <fullName evidence="2">Putative secreted protein</fullName>
    </submittedName>
</protein>
<organism evidence="2">
    <name type="scientific">Ixodes ricinus</name>
    <name type="common">Common tick</name>
    <name type="synonym">Acarus ricinus</name>
    <dbReference type="NCBI Taxonomy" id="34613"/>
    <lineage>
        <taxon>Eukaryota</taxon>
        <taxon>Metazoa</taxon>
        <taxon>Ecdysozoa</taxon>
        <taxon>Arthropoda</taxon>
        <taxon>Chelicerata</taxon>
        <taxon>Arachnida</taxon>
        <taxon>Acari</taxon>
        <taxon>Parasitiformes</taxon>
        <taxon>Ixodida</taxon>
        <taxon>Ixodoidea</taxon>
        <taxon>Ixodidae</taxon>
        <taxon>Ixodinae</taxon>
        <taxon>Ixodes</taxon>
    </lineage>
</organism>
<feature type="chain" id="PRO_5025550035" evidence="1">
    <location>
        <begin position="24"/>
        <end position="78"/>
    </location>
</feature>
<dbReference type="EMBL" id="GIFC01001884">
    <property type="protein sequence ID" value="MXU83967.1"/>
    <property type="molecule type" value="Transcribed_RNA"/>
</dbReference>
<proteinExistence type="predicted"/>
<evidence type="ECO:0000313" key="2">
    <source>
        <dbReference type="EMBL" id="MXU83967.1"/>
    </source>
</evidence>
<accession>A0A6B0U410</accession>
<keyword evidence="1" id="KW-0732">Signal</keyword>
<name>A0A6B0U410_IXORI</name>
<evidence type="ECO:0000256" key="1">
    <source>
        <dbReference type="SAM" id="SignalP"/>
    </source>
</evidence>
<sequence length="78" mass="8835">MSGMAWVNLVLHSVLFHTGSVTCRRMELEGPPKDSVPHPTTVASFPMKVSWRLGKQMGLMCSVKRTRRLSLSRAMSFW</sequence>